<dbReference type="InterPro" id="IPR034737">
    <property type="entry name" value="TCTP"/>
</dbReference>
<organism evidence="4 5">
    <name type="scientific">Cotesia congregata</name>
    <name type="common">Parasitoid wasp</name>
    <name type="synonym">Apanteles congregatus</name>
    <dbReference type="NCBI Taxonomy" id="51543"/>
    <lineage>
        <taxon>Eukaryota</taxon>
        <taxon>Metazoa</taxon>
        <taxon>Ecdysozoa</taxon>
        <taxon>Arthropoda</taxon>
        <taxon>Hexapoda</taxon>
        <taxon>Insecta</taxon>
        <taxon>Pterygota</taxon>
        <taxon>Neoptera</taxon>
        <taxon>Endopterygota</taxon>
        <taxon>Hymenoptera</taxon>
        <taxon>Apocrita</taxon>
        <taxon>Ichneumonoidea</taxon>
        <taxon>Braconidae</taxon>
        <taxon>Microgastrinae</taxon>
        <taxon>Cotesia</taxon>
    </lineage>
</organism>
<dbReference type="PANTHER" id="PTHR11991:SF0">
    <property type="entry name" value="TRANSLATIONALLY-CONTROLLED TUMOR PROTEIN"/>
    <property type="match status" value="1"/>
</dbReference>
<dbReference type="PROSITE" id="PS51797">
    <property type="entry name" value="TCTP_3"/>
    <property type="match status" value="1"/>
</dbReference>
<dbReference type="EMBL" id="CAJNRD030001124">
    <property type="protein sequence ID" value="CAG5107601.1"/>
    <property type="molecule type" value="Genomic_DNA"/>
</dbReference>
<dbReference type="Proteomes" id="UP000786811">
    <property type="component" value="Unassembled WGS sequence"/>
</dbReference>
<dbReference type="PANTHER" id="PTHR11991">
    <property type="entry name" value="TRANSLATIONALLY CONTROLLED TUMOR PROTEIN-RELATED"/>
    <property type="match status" value="1"/>
</dbReference>
<evidence type="ECO:0000256" key="2">
    <source>
        <dbReference type="PROSITE-ProRule" id="PRU01133"/>
    </source>
</evidence>
<name>A0A8J2MSP7_COTCN</name>
<evidence type="ECO:0000259" key="3">
    <source>
        <dbReference type="PROSITE" id="PS51797"/>
    </source>
</evidence>
<dbReference type="PRINTS" id="PR01653">
    <property type="entry name" value="TCTPROTEIN"/>
</dbReference>
<dbReference type="Gene3D" id="2.170.150.10">
    <property type="entry name" value="Metal Binding Protein, Guanine Nucleotide Exchange Factor, Chain A"/>
    <property type="match status" value="1"/>
</dbReference>
<comment type="caution">
    <text evidence="4">The sequence shown here is derived from an EMBL/GenBank/DDBJ whole genome shotgun (WGS) entry which is preliminary data.</text>
</comment>
<keyword evidence="5" id="KW-1185">Reference proteome</keyword>
<gene>
    <name evidence="4" type="ORF">HICCMSTLAB_LOCUS12825</name>
</gene>
<dbReference type="GO" id="GO:0005509">
    <property type="term" value="F:calcium ion binding"/>
    <property type="evidence" value="ECO:0007669"/>
    <property type="project" value="TreeGrafter"/>
</dbReference>
<dbReference type="OrthoDB" id="10248936at2759"/>
<evidence type="ECO:0000256" key="1">
    <source>
        <dbReference type="ARBA" id="ARBA00014759"/>
    </source>
</evidence>
<sequence>MRIYKDIFTGDELFSDTFKIKLVDDVLYEVYGKFITRKQGDIHIDGANPSAEEATESTDEACVSGVDIVLNHGLVESYAFGDKKSYTLYLKDYMKK</sequence>
<dbReference type="GO" id="GO:0005737">
    <property type="term" value="C:cytoplasm"/>
    <property type="evidence" value="ECO:0007669"/>
    <property type="project" value="TreeGrafter"/>
</dbReference>
<dbReference type="SUPFAM" id="SSF51316">
    <property type="entry name" value="Mss4-like"/>
    <property type="match status" value="1"/>
</dbReference>
<protein>
    <recommendedName>
        <fullName evidence="1">Translationally-controlled tumor protein homolog</fullName>
    </recommendedName>
</protein>
<feature type="domain" description="TCTP" evidence="3">
    <location>
        <begin position="1"/>
        <end position="96"/>
    </location>
</feature>
<dbReference type="InterPro" id="IPR011057">
    <property type="entry name" value="Mss4-like_sf"/>
</dbReference>
<evidence type="ECO:0000313" key="5">
    <source>
        <dbReference type="Proteomes" id="UP000786811"/>
    </source>
</evidence>
<dbReference type="InterPro" id="IPR018105">
    <property type="entry name" value="Translational_control_tumour_p"/>
</dbReference>
<dbReference type="Pfam" id="PF00838">
    <property type="entry name" value="TCTP"/>
    <property type="match status" value="1"/>
</dbReference>
<dbReference type="AlphaFoldDB" id="A0A8J2MSP7"/>
<dbReference type="InterPro" id="IPR011323">
    <property type="entry name" value="Mss4/transl-control_tumour"/>
</dbReference>
<reference evidence="4" key="1">
    <citation type="submission" date="2021-04" db="EMBL/GenBank/DDBJ databases">
        <authorList>
            <person name="Chebbi M.A.C M."/>
        </authorList>
    </citation>
    <scope>NUCLEOTIDE SEQUENCE</scope>
</reference>
<proteinExistence type="inferred from homology"/>
<accession>A0A8J2MSP7</accession>
<comment type="similarity">
    <text evidence="2">Belongs to the TCTP family.</text>
</comment>
<evidence type="ECO:0000313" key="4">
    <source>
        <dbReference type="EMBL" id="CAG5107601.1"/>
    </source>
</evidence>